<dbReference type="EMBL" id="CP026257">
    <property type="protein sequence ID" value="AWP13857.1"/>
    <property type="molecule type" value="Genomic_DNA"/>
</dbReference>
<accession>A0A2U9CB86</accession>
<evidence type="ECO:0000313" key="1">
    <source>
        <dbReference type="EMBL" id="AWP13857.1"/>
    </source>
</evidence>
<name>A0A2U9CB86_SCOMX</name>
<dbReference type="Proteomes" id="UP000246464">
    <property type="component" value="Chromosome 15"/>
</dbReference>
<keyword evidence="2" id="KW-1185">Reference proteome</keyword>
<dbReference type="AlphaFoldDB" id="A0A2U9CB86"/>
<proteinExistence type="predicted"/>
<gene>
    <name evidence="1" type="ORF">SMAX5B_005367</name>
</gene>
<organism evidence="1 2">
    <name type="scientific">Scophthalmus maximus</name>
    <name type="common">Turbot</name>
    <name type="synonym">Psetta maxima</name>
    <dbReference type="NCBI Taxonomy" id="52904"/>
    <lineage>
        <taxon>Eukaryota</taxon>
        <taxon>Metazoa</taxon>
        <taxon>Chordata</taxon>
        <taxon>Craniata</taxon>
        <taxon>Vertebrata</taxon>
        <taxon>Euteleostomi</taxon>
        <taxon>Actinopterygii</taxon>
        <taxon>Neopterygii</taxon>
        <taxon>Teleostei</taxon>
        <taxon>Neoteleostei</taxon>
        <taxon>Acanthomorphata</taxon>
        <taxon>Carangaria</taxon>
        <taxon>Pleuronectiformes</taxon>
        <taxon>Pleuronectoidei</taxon>
        <taxon>Scophthalmidae</taxon>
        <taxon>Scophthalmus</taxon>
    </lineage>
</organism>
<reference evidence="1 2" key="1">
    <citation type="submission" date="2017-12" db="EMBL/GenBank/DDBJ databases">
        <title>Integrating genomic resources of turbot (Scophthalmus maximus) in depth evaluation of genetic and physical mapping variation across individuals.</title>
        <authorList>
            <person name="Martinez P."/>
        </authorList>
    </citation>
    <scope>NUCLEOTIDE SEQUENCE [LARGE SCALE GENOMIC DNA]</scope>
</reference>
<evidence type="ECO:0000313" key="2">
    <source>
        <dbReference type="Proteomes" id="UP000246464"/>
    </source>
</evidence>
<sequence>MLSYAEAMQQVPHVIWCFSKCGMTVSSKGPLGSPSNRSKLECTCSSSKISHLQRISSE</sequence>
<protein>
    <submittedName>
        <fullName evidence="1">Uncharacterized protein</fullName>
    </submittedName>
</protein>